<evidence type="ECO:0000256" key="5">
    <source>
        <dbReference type="ARBA" id="ARBA00023237"/>
    </source>
</evidence>
<dbReference type="PROSITE" id="PS51257">
    <property type="entry name" value="PROKAR_LIPOPROTEIN"/>
    <property type="match status" value="1"/>
</dbReference>
<reference evidence="8 9" key="1">
    <citation type="submission" date="2021-03" db="EMBL/GenBank/DDBJ databases">
        <title>Genomic Encyclopedia of Type Strains, Phase IV (KMG-IV): sequencing the most valuable type-strain genomes for metagenomic binning, comparative biology and taxonomic classification.</title>
        <authorList>
            <person name="Goeker M."/>
        </authorList>
    </citation>
    <scope>NUCLEOTIDE SEQUENCE [LARGE SCALE GENOMIC DNA]</scope>
    <source>
        <strain evidence="8 9">DSM 21600</strain>
    </source>
</reference>
<dbReference type="Pfam" id="PF13627">
    <property type="entry name" value="LptM_cons"/>
    <property type="match status" value="1"/>
</dbReference>
<protein>
    <submittedName>
        <fullName evidence="8">Small lipoprotein YifL</fullName>
    </submittedName>
</protein>
<keyword evidence="3" id="KW-0472">Membrane</keyword>
<sequence>MNTFVRMLAVTLAVGTLVAGCGRKGDLDPPNMPTDQQNKLSTKEQKVPDRPFVLDPLL</sequence>
<dbReference type="RefSeq" id="WP_209947012.1">
    <property type="nucleotide sequence ID" value="NZ_JAGGJU010000010.1"/>
</dbReference>
<dbReference type="Proteomes" id="UP000759443">
    <property type="component" value="Unassembled WGS sequence"/>
</dbReference>
<accession>A0ABS4E2L2</accession>
<evidence type="ECO:0000256" key="1">
    <source>
        <dbReference type="ARBA" id="ARBA00004459"/>
    </source>
</evidence>
<evidence type="ECO:0000313" key="9">
    <source>
        <dbReference type="Proteomes" id="UP000759443"/>
    </source>
</evidence>
<evidence type="ECO:0000256" key="7">
    <source>
        <dbReference type="SAM" id="MobiDB-lite"/>
    </source>
</evidence>
<comment type="subcellular location">
    <subcellularLocation>
        <location evidence="1">Cell outer membrane</location>
        <topology evidence="1">Lipid-anchor</topology>
    </subcellularLocation>
</comment>
<keyword evidence="4" id="KW-0564">Palmitate</keyword>
<name>A0ABS4E2L2_9HYPH</name>
<keyword evidence="9" id="KW-1185">Reference proteome</keyword>
<proteinExistence type="predicted"/>
<dbReference type="InterPro" id="IPR032831">
    <property type="entry name" value="LptM_cons"/>
</dbReference>
<gene>
    <name evidence="8" type="ORF">J2Z17_003623</name>
</gene>
<organism evidence="8 9">
    <name type="scientific">Rhizobium halophytocola</name>
    <dbReference type="NCBI Taxonomy" id="735519"/>
    <lineage>
        <taxon>Bacteria</taxon>
        <taxon>Pseudomonadati</taxon>
        <taxon>Pseudomonadota</taxon>
        <taxon>Alphaproteobacteria</taxon>
        <taxon>Hyphomicrobiales</taxon>
        <taxon>Rhizobiaceae</taxon>
        <taxon>Rhizobium/Agrobacterium group</taxon>
        <taxon>Rhizobium</taxon>
    </lineage>
</organism>
<keyword evidence="6 8" id="KW-0449">Lipoprotein</keyword>
<dbReference type="EMBL" id="JAGGJU010000010">
    <property type="protein sequence ID" value="MBP1852168.1"/>
    <property type="molecule type" value="Genomic_DNA"/>
</dbReference>
<feature type="region of interest" description="Disordered" evidence="7">
    <location>
        <begin position="22"/>
        <end position="58"/>
    </location>
</feature>
<evidence type="ECO:0000313" key="8">
    <source>
        <dbReference type="EMBL" id="MBP1852168.1"/>
    </source>
</evidence>
<keyword evidence="2" id="KW-0732">Signal</keyword>
<keyword evidence="5" id="KW-0998">Cell outer membrane</keyword>
<dbReference type="NCBIfam" id="NF047847">
    <property type="entry name" value="SS_mature_LptM"/>
    <property type="match status" value="1"/>
</dbReference>
<evidence type="ECO:0000256" key="2">
    <source>
        <dbReference type="ARBA" id="ARBA00022729"/>
    </source>
</evidence>
<comment type="caution">
    <text evidence="8">The sequence shown here is derived from an EMBL/GenBank/DDBJ whole genome shotgun (WGS) entry which is preliminary data.</text>
</comment>
<evidence type="ECO:0000256" key="4">
    <source>
        <dbReference type="ARBA" id="ARBA00023139"/>
    </source>
</evidence>
<evidence type="ECO:0000256" key="6">
    <source>
        <dbReference type="ARBA" id="ARBA00023288"/>
    </source>
</evidence>
<evidence type="ECO:0000256" key="3">
    <source>
        <dbReference type="ARBA" id="ARBA00023136"/>
    </source>
</evidence>